<sequence length="111" mass="12834">MSLLLVYEADNIVGLLSADRGFDNRIKHSAYIVIGLLEDYTGRRIGAKLFYELEKWTLDSNITRLELTVMVYNEKAVKLYKKMGFKIEGVKEKSLIVDGQHIHEYYMAKSL</sequence>
<dbReference type="Pfam" id="PF00583">
    <property type="entry name" value="Acetyltransf_1"/>
    <property type="match status" value="1"/>
</dbReference>
<dbReference type="Gene3D" id="3.40.630.30">
    <property type="match status" value="1"/>
</dbReference>
<evidence type="ECO:0000313" key="3">
    <source>
        <dbReference type="Proteomes" id="UP001079657"/>
    </source>
</evidence>
<dbReference type="InterPro" id="IPR016181">
    <property type="entry name" value="Acyl_CoA_acyltransferase"/>
</dbReference>
<dbReference type="SUPFAM" id="SSF55729">
    <property type="entry name" value="Acyl-CoA N-acyltransferases (Nat)"/>
    <property type="match status" value="1"/>
</dbReference>
<reference evidence="2" key="1">
    <citation type="submission" date="2022-12" db="EMBL/GenBank/DDBJ databases">
        <authorList>
            <person name="Wang J."/>
        </authorList>
    </citation>
    <scope>NUCLEOTIDE SEQUENCE</scope>
    <source>
        <strain evidence="2">HY-42-06</strain>
    </source>
</reference>
<dbReference type="CDD" id="cd04301">
    <property type="entry name" value="NAT_SF"/>
    <property type="match status" value="1"/>
</dbReference>
<dbReference type="InterPro" id="IPR000182">
    <property type="entry name" value="GNAT_dom"/>
</dbReference>
<comment type="caution">
    <text evidence="2">The sequence shown here is derived from an EMBL/GenBank/DDBJ whole genome shotgun (WGS) entry which is preliminary data.</text>
</comment>
<evidence type="ECO:0000313" key="2">
    <source>
        <dbReference type="EMBL" id="MCY6372685.1"/>
    </source>
</evidence>
<dbReference type="PROSITE" id="PS51186">
    <property type="entry name" value="GNAT"/>
    <property type="match status" value="1"/>
</dbReference>
<evidence type="ECO:0000259" key="1">
    <source>
        <dbReference type="PROSITE" id="PS51186"/>
    </source>
</evidence>
<organism evidence="2 3">
    <name type="scientific">Clostridium ganghwense</name>
    <dbReference type="NCBI Taxonomy" id="312089"/>
    <lineage>
        <taxon>Bacteria</taxon>
        <taxon>Bacillati</taxon>
        <taxon>Bacillota</taxon>
        <taxon>Clostridia</taxon>
        <taxon>Eubacteriales</taxon>
        <taxon>Clostridiaceae</taxon>
        <taxon>Clostridium</taxon>
    </lineage>
</organism>
<name>A0ABT4CUD0_9CLOT</name>
<gene>
    <name evidence="2" type="ORF">OXH55_18930</name>
</gene>
<feature type="domain" description="N-acetyltransferase" evidence="1">
    <location>
        <begin position="1"/>
        <end position="111"/>
    </location>
</feature>
<keyword evidence="3" id="KW-1185">Reference proteome</keyword>
<accession>A0ABT4CUD0</accession>
<dbReference type="Proteomes" id="UP001079657">
    <property type="component" value="Unassembled WGS sequence"/>
</dbReference>
<proteinExistence type="predicted"/>
<protein>
    <submittedName>
        <fullName evidence="2">GNAT family N-acetyltransferase</fullName>
    </submittedName>
</protein>
<dbReference type="RefSeq" id="WP_268051734.1">
    <property type="nucleotide sequence ID" value="NZ_JAPQES010000008.1"/>
</dbReference>
<dbReference type="EMBL" id="JAPQES010000008">
    <property type="protein sequence ID" value="MCY6372685.1"/>
    <property type="molecule type" value="Genomic_DNA"/>
</dbReference>